<dbReference type="Proteomes" id="UP000663864">
    <property type="component" value="Unassembled WGS sequence"/>
</dbReference>
<dbReference type="SUPFAM" id="SSF52540">
    <property type="entry name" value="P-loop containing nucleoside triphosphate hydrolases"/>
    <property type="match status" value="1"/>
</dbReference>
<evidence type="ECO:0000313" key="3">
    <source>
        <dbReference type="Proteomes" id="UP000663864"/>
    </source>
</evidence>
<feature type="non-terminal residue" evidence="2">
    <location>
        <position position="1"/>
    </location>
</feature>
<feature type="domain" description="G" evidence="1">
    <location>
        <begin position="99"/>
        <end position="148"/>
    </location>
</feature>
<dbReference type="Gene3D" id="3.40.50.300">
    <property type="entry name" value="P-loop containing nucleotide triphosphate hydrolases"/>
    <property type="match status" value="1"/>
</dbReference>
<proteinExistence type="predicted"/>
<dbReference type="EMBL" id="CAJNOT010005929">
    <property type="protein sequence ID" value="CAF1478363.1"/>
    <property type="molecule type" value="Genomic_DNA"/>
</dbReference>
<reference evidence="2" key="1">
    <citation type="submission" date="2021-02" db="EMBL/GenBank/DDBJ databases">
        <authorList>
            <person name="Nowell W R."/>
        </authorList>
    </citation>
    <scope>NUCLEOTIDE SEQUENCE</scope>
</reference>
<dbReference type="PANTHER" id="PTHR14143:SF1">
    <property type="entry name" value="IRG-TYPE G DOMAIN-CONTAINING PROTEIN"/>
    <property type="match status" value="1"/>
</dbReference>
<evidence type="ECO:0000313" key="2">
    <source>
        <dbReference type="EMBL" id="CAF1478363.1"/>
    </source>
</evidence>
<accession>A0A815RJQ4</accession>
<protein>
    <recommendedName>
        <fullName evidence="1">G domain-containing protein</fullName>
    </recommendedName>
</protein>
<name>A0A815RJQ4_9BILA</name>
<dbReference type="Pfam" id="PF01926">
    <property type="entry name" value="MMR_HSR1"/>
    <property type="match status" value="1"/>
</dbReference>
<gene>
    <name evidence="2" type="ORF">ZHD862_LOCUS36452</name>
</gene>
<comment type="caution">
    <text evidence="2">The sequence shown here is derived from an EMBL/GenBank/DDBJ whole genome shotgun (WGS) entry which is preliminary data.</text>
</comment>
<dbReference type="InterPro" id="IPR006073">
    <property type="entry name" value="GTP-bd"/>
</dbReference>
<organism evidence="2 3">
    <name type="scientific">Rotaria sordida</name>
    <dbReference type="NCBI Taxonomy" id="392033"/>
    <lineage>
        <taxon>Eukaryota</taxon>
        <taxon>Metazoa</taxon>
        <taxon>Spiralia</taxon>
        <taxon>Gnathifera</taxon>
        <taxon>Rotifera</taxon>
        <taxon>Eurotatoria</taxon>
        <taxon>Bdelloidea</taxon>
        <taxon>Philodinida</taxon>
        <taxon>Philodinidae</taxon>
        <taxon>Rotaria</taxon>
    </lineage>
</organism>
<dbReference type="InterPro" id="IPR027417">
    <property type="entry name" value="P-loop_NTPase"/>
</dbReference>
<dbReference type="GO" id="GO:0005525">
    <property type="term" value="F:GTP binding"/>
    <property type="evidence" value="ECO:0007669"/>
    <property type="project" value="InterPro"/>
</dbReference>
<dbReference type="AlphaFoldDB" id="A0A815RJQ4"/>
<evidence type="ECO:0000259" key="1">
    <source>
        <dbReference type="Pfam" id="PF01926"/>
    </source>
</evidence>
<dbReference type="PANTHER" id="PTHR14143">
    <property type="entry name" value="INTERFERON-INDUCIBLE GTPASE FAMILY MEMBER"/>
    <property type="match status" value="1"/>
</dbReference>
<sequence>MAWAPFVPLAGYAIAELLNIARQNSNPYQRENQLLREDLRVYYDRQAEMMWSFIDILSQVRLKHIKSFDDLAQRDTEAKKALVDLARRATPIEMNGNNIGIFGLTSTGKSTLLNSLLGEKKAETGAGETTTQITPYPSTQFTLWDVPGRNDETV</sequence>